<dbReference type="Proteomes" id="UP001187471">
    <property type="component" value="Unassembled WGS sequence"/>
</dbReference>
<dbReference type="Pfam" id="PF03478">
    <property type="entry name" value="Beta-prop_KIB1-4"/>
    <property type="match status" value="1"/>
</dbReference>
<protein>
    <recommendedName>
        <fullName evidence="1">KIB1-4 beta-propeller domain-containing protein</fullName>
    </recommendedName>
</protein>
<dbReference type="AlphaFoldDB" id="A0AA88R9Z8"/>
<keyword evidence="3" id="KW-1185">Reference proteome</keyword>
<feature type="domain" description="KIB1-4 beta-propeller" evidence="1">
    <location>
        <begin position="45"/>
        <end position="124"/>
    </location>
</feature>
<gene>
    <name evidence="2" type="ORF">RJ640_023081</name>
</gene>
<accession>A0AA88R9Z8</accession>
<evidence type="ECO:0000259" key="1">
    <source>
        <dbReference type="Pfam" id="PF03478"/>
    </source>
</evidence>
<evidence type="ECO:0000313" key="3">
    <source>
        <dbReference type="Proteomes" id="UP001187471"/>
    </source>
</evidence>
<name>A0AA88R9Z8_9ASTE</name>
<dbReference type="EMBL" id="JAVXUO010001311">
    <property type="protein sequence ID" value="KAK2983547.1"/>
    <property type="molecule type" value="Genomic_DNA"/>
</dbReference>
<sequence>MVCVEDGTDRVVVEPTLPPPGRFANGSAFLKLNENQEPADVYKCKTVDFEVFKLLRSNAKARPTWVQIESIGDQALFLGDNHAVCVSTSEFSGCKPNSIYYTEHYFDELGYVPCGTDDDNGVFDLGNRSLELHYVPDPSHKPLLPAIWIVPHFNTINWMMIVPVGVTDMFHWERKFIGDVANQLIRCNPIYKKLESYKLT</sequence>
<comment type="caution">
    <text evidence="2">The sequence shown here is derived from an EMBL/GenBank/DDBJ whole genome shotgun (WGS) entry which is preliminary data.</text>
</comment>
<dbReference type="PANTHER" id="PTHR44259">
    <property type="entry name" value="OS07G0183000 PROTEIN-RELATED"/>
    <property type="match status" value="1"/>
</dbReference>
<dbReference type="InterPro" id="IPR050942">
    <property type="entry name" value="F-box_BR-signaling"/>
</dbReference>
<reference evidence="2" key="1">
    <citation type="submission" date="2022-12" db="EMBL/GenBank/DDBJ databases">
        <title>Draft genome assemblies for two species of Escallonia (Escalloniales).</title>
        <authorList>
            <person name="Chanderbali A."/>
            <person name="Dervinis C."/>
            <person name="Anghel I."/>
            <person name="Soltis D."/>
            <person name="Soltis P."/>
            <person name="Zapata F."/>
        </authorList>
    </citation>
    <scope>NUCLEOTIDE SEQUENCE</scope>
    <source>
        <strain evidence="2">UCBG92.1500</strain>
        <tissue evidence="2">Leaf</tissue>
    </source>
</reference>
<proteinExistence type="predicted"/>
<evidence type="ECO:0000313" key="2">
    <source>
        <dbReference type="EMBL" id="KAK2983547.1"/>
    </source>
</evidence>
<organism evidence="2 3">
    <name type="scientific">Escallonia rubra</name>
    <dbReference type="NCBI Taxonomy" id="112253"/>
    <lineage>
        <taxon>Eukaryota</taxon>
        <taxon>Viridiplantae</taxon>
        <taxon>Streptophyta</taxon>
        <taxon>Embryophyta</taxon>
        <taxon>Tracheophyta</taxon>
        <taxon>Spermatophyta</taxon>
        <taxon>Magnoliopsida</taxon>
        <taxon>eudicotyledons</taxon>
        <taxon>Gunneridae</taxon>
        <taxon>Pentapetalae</taxon>
        <taxon>asterids</taxon>
        <taxon>campanulids</taxon>
        <taxon>Escalloniales</taxon>
        <taxon>Escalloniaceae</taxon>
        <taxon>Escallonia</taxon>
    </lineage>
</organism>
<dbReference type="InterPro" id="IPR005174">
    <property type="entry name" value="KIB1-4_b-propeller"/>
</dbReference>
<dbReference type="PANTHER" id="PTHR44259:SF93">
    <property type="entry name" value="PROTEIN, PUTATIVE (DUF295)-RELATED"/>
    <property type="match status" value="1"/>
</dbReference>